<dbReference type="FunFam" id="3.30.70.330:FF:000119">
    <property type="entry name" value="RNA-binding motif protein, X chromosome"/>
    <property type="match status" value="1"/>
</dbReference>
<dbReference type="Proteomes" id="UP000694394">
    <property type="component" value="Chromosome 27"/>
</dbReference>
<dbReference type="Gene3D" id="3.30.70.330">
    <property type="match status" value="1"/>
</dbReference>
<reference evidence="4" key="2">
    <citation type="submission" date="2025-08" db="UniProtKB">
        <authorList>
            <consortium name="Ensembl"/>
        </authorList>
    </citation>
    <scope>IDENTIFICATION</scope>
</reference>
<protein>
    <recommendedName>
        <fullName evidence="3">RRM domain-containing protein</fullName>
    </recommendedName>
</protein>
<dbReference type="GeneTree" id="ENSGT00940000153425"/>
<reference evidence="4" key="1">
    <citation type="submission" date="2016-12" db="EMBL/GenBank/DDBJ databases">
        <title>Mouse lemur reference genome and diversity panel.</title>
        <authorList>
            <person name="Harris R."/>
            <person name="Larsen P."/>
            <person name="Liu Y."/>
            <person name="Hughes D.S."/>
            <person name="Murali S."/>
            <person name="Raveendran M."/>
            <person name="Korchina V."/>
            <person name="Wang M."/>
            <person name="Jhangiani S."/>
            <person name="Bandaranaike D."/>
            <person name="Bellair M."/>
            <person name="Blankenburg K."/>
            <person name="Chao H."/>
            <person name="Dahdouli M."/>
            <person name="Dinh H."/>
            <person name="Doddapaneni H."/>
            <person name="English A."/>
            <person name="Firestine M."/>
            <person name="Gnanaolivu R."/>
            <person name="Gross S."/>
            <person name="Hernandez B."/>
            <person name="Javaid M."/>
            <person name="Jayaseelan J."/>
            <person name="Jones J."/>
            <person name="Khan Z."/>
            <person name="Kovar C."/>
            <person name="Kurapati P."/>
            <person name="Le B."/>
            <person name="Lee S."/>
            <person name="Li M."/>
            <person name="Mathew T."/>
            <person name="Narasimhan A."/>
            <person name="Ngo D."/>
            <person name="Nguyen L."/>
            <person name="Okwuonu G."/>
            <person name="Ongeri F."/>
            <person name="Osuji N."/>
            <person name="Pu L.-L."/>
            <person name="Puazo M."/>
            <person name="Quiroz J."/>
            <person name="Raj R."/>
            <person name="Rajbhandari K."/>
            <person name="Reid J.G."/>
            <person name="Santibanez J."/>
            <person name="Sexton D."/>
            <person name="Skinner E."/>
            <person name="Vee V."/>
            <person name="Weissenberger G."/>
            <person name="Wu Y."/>
            <person name="Xin Y."/>
            <person name="Han Y."/>
            <person name="Campbell C."/>
            <person name="Brown A."/>
            <person name="Sullivan B."/>
            <person name="Shelton J."/>
            <person name="Brown S."/>
            <person name="Dudchenko O."/>
            <person name="Machol I."/>
            <person name="Durand N."/>
            <person name="Shamim M."/>
            <person name="Lieberman A."/>
            <person name="Muzny D.M."/>
            <person name="Richards S."/>
            <person name="Yoder A."/>
            <person name="Worley K.C."/>
            <person name="Rogers J."/>
            <person name="Gibbs R.A."/>
        </authorList>
    </citation>
    <scope>NUCLEOTIDE SEQUENCE [LARGE SCALE GENOMIC DNA]</scope>
</reference>
<name>A0A8C5XSJ8_MICMU</name>
<dbReference type="Pfam" id="PF00076">
    <property type="entry name" value="RRM_1"/>
    <property type="match status" value="1"/>
</dbReference>
<dbReference type="PANTHER" id="PTHR48034">
    <property type="entry name" value="TRANSFORMER-2 SEX-DETERMINING PROTEIN-RELATED"/>
    <property type="match status" value="1"/>
</dbReference>
<evidence type="ECO:0000256" key="2">
    <source>
        <dbReference type="PROSITE-ProRule" id="PRU00176"/>
    </source>
</evidence>
<dbReference type="InterPro" id="IPR035979">
    <property type="entry name" value="RBD_domain_sf"/>
</dbReference>
<dbReference type="GO" id="GO:0043226">
    <property type="term" value="C:organelle"/>
    <property type="evidence" value="ECO:0007669"/>
    <property type="project" value="UniProtKB-ARBA"/>
</dbReference>
<sequence length="118" mass="13053">MVEADGPGKLFIGGLNTETNEKAFEAVFGKYGRIVEVLLMKDRETNKSRGFAFVTFESPEDAKDAARDMNGHCLSWILDLPSLVSIIISSFQYKVGDTQLFLSLEHLEAILGLLISLI</sequence>
<dbReference type="InterPro" id="IPR012677">
    <property type="entry name" value="Nucleotide-bd_a/b_plait_sf"/>
</dbReference>
<evidence type="ECO:0000313" key="4">
    <source>
        <dbReference type="Ensembl" id="ENSMICP00000040630.1"/>
    </source>
</evidence>
<dbReference type="Ensembl" id="ENSMICT00000065292.1">
    <property type="protein sequence ID" value="ENSMICP00000040630.1"/>
    <property type="gene ID" value="ENSMICG00000030109.2"/>
</dbReference>
<proteinExistence type="predicted"/>
<dbReference type="InterPro" id="IPR050441">
    <property type="entry name" value="RBM"/>
</dbReference>
<keyword evidence="1 2" id="KW-0694">RNA-binding</keyword>
<reference evidence="4" key="3">
    <citation type="submission" date="2025-09" db="UniProtKB">
        <authorList>
            <consortium name="Ensembl"/>
        </authorList>
    </citation>
    <scope>IDENTIFICATION</scope>
</reference>
<dbReference type="GO" id="GO:0003723">
    <property type="term" value="F:RNA binding"/>
    <property type="evidence" value="ECO:0007669"/>
    <property type="project" value="UniProtKB-UniRule"/>
</dbReference>
<keyword evidence="5" id="KW-1185">Reference proteome</keyword>
<evidence type="ECO:0000259" key="3">
    <source>
        <dbReference type="PROSITE" id="PS50102"/>
    </source>
</evidence>
<dbReference type="PROSITE" id="PS50102">
    <property type="entry name" value="RRM"/>
    <property type="match status" value="1"/>
</dbReference>
<accession>A0A8C5XSJ8</accession>
<evidence type="ECO:0000256" key="1">
    <source>
        <dbReference type="ARBA" id="ARBA00022884"/>
    </source>
</evidence>
<dbReference type="SMART" id="SM00360">
    <property type="entry name" value="RRM"/>
    <property type="match status" value="1"/>
</dbReference>
<dbReference type="SUPFAM" id="SSF54928">
    <property type="entry name" value="RNA-binding domain, RBD"/>
    <property type="match status" value="1"/>
</dbReference>
<evidence type="ECO:0000313" key="5">
    <source>
        <dbReference type="Proteomes" id="UP000694394"/>
    </source>
</evidence>
<organism evidence="4 5">
    <name type="scientific">Microcebus murinus</name>
    <name type="common">Gray mouse lemur</name>
    <name type="synonym">Lemur murinus</name>
    <dbReference type="NCBI Taxonomy" id="30608"/>
    <lineage>
        <taxon>Eukaryota</taxon>
        <taxon>Metazoa</taxon>
        <taxon>Chordata</taxon>
        <taxon>Craniata</taxon>
        <taxon>Vertebrata</taxon>
        <taxon>Euteleostomi</taxon>
        <taxon>Mammalia</taxon>
        <taxon>Eutheria</taxon>
        <taxon>Euarchontoglires</taxon>
        <taxon>Primates</taxon>
        <taxon>Strepsirrhini</taxon>
        <taxon>Lemuriformes</taxon>
        <taxon>Cheirogaleidae</taxon>
        <taxon>Microcebus</taxon>
    </lineage>
</organism>
<feature type="domain" description="RRM" evidence="3">
    <location>
        <begin position="8"/>
        <end position="71"/>
    </location>
</feature>
<dbReference type="EMBL" id="ABDC03029659">
    <property type="status" value="NOT_ANNOTATED_CDS"/>
    <property type="molecule type" value="Genomic_DNA"/>
</dbReference>
<dbReference type="InterPro" id="IPR000504">
    <property type="entry name" value="RRM_dom"/>
</dbReference>
<dbReference type="AlphaFoldDB" id="A0A8C5XSJ8"/>